<keyword evidence="3" id="KW-1185">Reference proteome</keyword>
<feature type="transmembrane region" description="Helical" evidence="1">
    <location>
        <begin position="6"/>
        <end position="29"/>
    </location>
</feature>
<evidence type="ECO:0000313" key="2">
    <source>
        <dbReference type="EMBL" id="PPJ60080.1"/>
    </source>
</evidence>
<protein>
    <submittedName>
        <fullName evidence="2">Uncharacterized protein</fullName>
    </submittedName>
</protein>
<proteinExistence type="predicted"/>
<dbReference type="AlphaFoldDB" id="A0A2S6CK36"/>
<dbReference type="Proteomes" id="UP000237631">
    <property type="component" value="Unassembled WGS sequence"/>
</dbReference>
<organism evidence="2 3">
    <name type="scientific">Cercospora berteroae</name>
    <dbReference type="NCBI Taxonomy" id="357750"/>
    <lineage>
        <taxon>Eukaryota</taxon>
        <taxon>Fungi</taxon>
        <taxon>Dikarya</taxon>
        <taxon>Ascomycota</taxon>
        <taxon>Pezizomycotina</taxon>
        <taxon>Dothideomycetes</taxon>
        <taxon>Dothideomycetidae</taxon>
        <taxon>Mycosphaerellales</taxon>
        <taxon>Mycosphaerellaceae</taxon>
        <taxon>Cercospora</taxon>
    </lineage>
</organism>
<comment type="caution">
    <text evidence="2">The sequence shown here is derived from an EMBL/GenBank/DDBJ whole genome shotgun (WGS) entry which is preliminary data.</text>
</comment>
<accession>A0A2S6CK36</accession>
<dbReference type="OrthoDB" id="10551875at2759"/>
<evidence type="ECO:0000256" key="1">
    <source>
        <dbReference type="SAM" id="Phobius"/>
    </source>
</evidence>
<sequence>MNSIAIIVICLALIGTLCLFIYWLTWVWYVKRTDTRTVRHEEPVHIEDVDLHSVDPRTWPRRDEVPTHEQRLKAPVDEYRARTRSVQS</sequence>
<dbReference type="EMBL" id="PNEN01000316">
    <property type="protein sequence ID" value="PPJ60080.1"/>
    <property type="molecule type" value="Genomic_DNA"/>
</dbReference>
<reference evidence="3" key="1">
    <citation type="journal article" date="2017" name="bioRxiv">
        <title>Conservation of a gene cluster reveals novel cercosporin biosynthetic mechanisms and extends production to the genus Colletotrichum.</title>
        <authorList>
            <person name="de Jonge R."/>
            <person name="Ebert M.K."/>
            <person name="Huitt-Roehl C.R."/>
            <person name="Pal P."/>
            <person name="Suttle J.C."/>
            <person name="Spanner R.E."/>
            <person name="Neubauer J.D."/>
            <person name="Jurick W.M.II."/>
            <person name="Stott K.A."/>
            <person name="Secor G.A."/>
            <person name="Thomma B.P.H.J."/>
            <person name="Van de Peer Y."/>
            <person name="Townsend C.A."/>
            <person name="Bolton M.D."/>
        </authorList>
    </citation>
    <scope>NUCLEOTIDE SEQUENCE [LARGE SCALE GENOMIC DNA]</scope>
    <source>
        <strain evidence="3">CBS538.71</strain>
    </source>
</reference>
<keyword evidence="1" id="KW-0472">Membrane</keyword>
<keyword evidence="1" id="KW-0812">Transmembrane</keyword>
<name>A0A2S6CK36_9PEZI</name>
<gene>
    <name evidence="2" type="ORF">CBER1_07568</name>
</gene>
<keyword evidence="1" id="KW-1133">Transmembrane helix</keyword>
<evidence type="ECO:0000313" key="3">
    <source>
        <dbReference type="Proteomes" id="UP000237631"/>
    </source>
</evidence>